<accession>A0A830QUF8</accession>
<dbReference type="InterPro" id="IPR045254">
    <property type="entry name" value="Nit1/2_C-N_Hydrolase"/>
</dbReference>
<dbReference type="GO" id="GO:0006107">
    <property type="term" value="P:oxaloacetate metabolic process"/>
    <property type="evidence" value="ECO:0007669"/>
    <property type="project" value="TreeGrafter"/>
</dbReference>
<dbReference type="Proteomes" id="UP000679848">
    <property type="component" value="Plasmid pMM59_01"/>
</dbReference>
<feature type="domain" description="CN hydrolase" evidence="2">
    <location>
        <begin position="1"/>
        <end position="245"/>
    </location>
</feature>
<organism evidence="3 4">
    <name type="scientific">Pusillibacter faecalis</name>
    <dbReference type="NCBI Taxonomy" id="2714358"/>
    <lineage>
        <taxon>Bacteria</taxon>
        <taxon>Bacillati</taxon>
        <taxon>Bacillota</taxon>
        <taxon>Clostridia</taxon>
        <taxon>Eubacteriales</taxon>
        <taxon>Oscillospiraceae</taxon>
        <taxon>Pusillibacter</taxon>
    </lineage>
</organism>
<dbReference type="Pfam" id="PF00795">
    <property type="entry name" value="CN_hydrolase"/>
    <property type="match status" value="1"/>
</dbReference>
<dbReference type="Gene3D" id="3.60.110.10">
    <property type="entry name" value="Carbon-nitrogen hydrolase"/>
    <property type="match status" value="1"/>
</dbReference>
<geneLocation type="plasmid" evidence="3 4">
    <name>pMM59_01</name>
</geneLocation>
<dbReference type="RefSeq" id="WP_213543923.1">
    <property type="nucleotide sequence ID" value="NZ_AP023421.1"/>
</dbReference>
<evidence type="ECO:0000313" key="3">
    <source>
        <dbReference type="EMBL" id="BCK86124.1"/>
    </source>
</evidence>
<dbReference type="PROSITE" id="PS50263">
    <property type="entry name" value="CN_HYDROLASE"/>
    <property type="match status" value="1"/>
</dbReference>
<evidence type="ECO:0000313" key="4">
    <source>
        <dbReference type="Proteomes" id="UP000679848"/>
    </source>
</evidence>
<dbReference type="AlphaFoldDB" id="A0A830QUF8"/>
<gene>
    <name evidence="3" type="ORF">MM59RIKEN_34430</name>
</gene>
<proteinExistence type="predicted"/>
<keyword evidence="3" id="KW-0614">Plasmid</keyword>
<evidence type="ECO:0000256" key="1">
    <source>
        <dbReference type="ARBA" id="ARBA00022801"/>
    </source>
</evidence>
<protein>
    <submittedName>
        <fullName evidence="3">Carbon-nitrogen hydrolase</fullName>
    </submittedName>
</protein>
<dbReference type="EMBL" id="AP023421">
    <property type="protein sequence ID" value="BCK86124.1"/>
    <property type="molecule type" value="Genomic_DNA"/>
</dbReference>
<dbReference type="GO" id="GO:0050152">
    <property type="term" value="F:omega-amidase activity"/>
    <property type="evidence" value="ECO:0007669"/>
    <property type="project" value="TreeGrafter"/>
</dbReference>
<dbReference type="InterPro" id="IPR003010">
    <property type="entry name" value="C-N_Hydrolase"/>
</dbReference>
<dbReference type="SUPFAM" id="SSF56317">
    <property type="entry name" value="Carbon-nitrogen hydrolase"/>
    <property type="match status" value="1"/>
</dbReference>
<dbReference type="CDD" id="cd07572">
    <property type="entry name" value="nit"/>
    <property type="match status" value="1"/>
</dbReference>
<keyword evidence="4" id="KW-1185">Reference proteome</keyword>
<dbReference type="InterPro" id="IPR036526">
    <property type="entry name" value="C-N_Hydrolase_sf"/>
</dbReference>
<keyword evidence="1 3" id="KW-0378">Hydrolase</keyword>
<reference evidence="3" key="1">
    <citation type="submission" date="2020-09" db="EMBL/GenBank/DDBJ databases">
        <title>New species isolated from human feces.</title>
        <authorList>
            <person name="Kitahara M."/>
            <person name="Shigeno Y."/>
            <person name="Shime M."/>
            <person name="Matsumoto Y."/>
            <person name="Nakamura S."/>
            <person name="Motooka D."/>
            <person name="Fukuoka S."/>
            <person name="Nishikawa H."/>
            <person name="Benno Y."/>
        </authorList>
    </citation>
    <scope>NUCLEOTIDE SEQUENCE</scope>
    <source>
        <strain evidence="3">MM59</strain>
        <plasmid evidence="3">pMM59_01</plasmid>
    </source>
</reference>
<name>A0A830QUF8_9FIRM</name>
<evidence type="ECO:0000259" key="2">
    <source>
        <dbReference type="PROSITE" id="PS50263"/>
    </source>
</evidence>
<dbReference type="PANTHER" id="PTHR23088">
    <property type="entry name" value="NITRILASE-RELATED"/>
    <property type="match status" value="1"/>
</dbReference>
<dbReference type="GO" id="GO:0006541">
    <property type="term" value="P:glutamine metabolic process"/>
    <property type="evidence" value="ECO:0007669"/>
    <property type="project" value="TreeGrafter"/>
</dbReference>
<dbReference type="GO" id="GO:0006528">
    <property type="term" value="P:asparagine metabolic process"/>
    <property type="evidence" value="ECO:0007669"/>
    <property type="project" value="TreeGrafter"/>
</dbReference>
<sequence>MRTALIQMSVAADREENIARACAFLREAAARDTDVAVLPEMFCCPYQNHCFRPYGEAANGPAQAALSALAAELGMYVVGGSLPELSEGRVYNTSYVYDRQGREIAKHRKVHLFDIDVAGGQRFRESDTLSPGDQITTFETEFGILGLCICFDLRFEELSRCMCLRGARVIFVPAAFNMTTGPAHWELLFRQRAVDNQCFFVGVSPARDESASYVAYGNSLVTDPWGTVLCRAAGEETILYSDLDLSRVDAVRHQLPILSARRTDLYEVREK</sequence>
<dbReference type="PANTHER" id="PTHR23088:SF30">
    <property type="entry name" value="OMEGA-AMIDASE NIT2"/>
    <property type="match status" value="1"/>
</dbReference>
<dbReference type="KEGG" id="pfaa:MM59RIKEN_34430"/>